<dbReference type="Pfam" id="PF01475">
    <property type="entry name" value="FUR"/>
    <property type="match status" value="1"/>
</dbReference>
<keyword evidence="4" id="KW-0678">Repressor</keyword>
<keyword evidence="6" id="KW-0805">Transcription regulation</keyword>
<dbReference type="InterPro" id="IPR002481">
    <property type="entry name" value="FUR"/>
</dbReference>
<evidence type="ECO:0000256" key="1">
    <source>
        <dbReference type="ARBA" id="ARBA00004496"/>
    </source>
</evidence>
<keyword evidence="3" id="KW-0963">Cytoplasm</keyword>
<feature type="binding site" evidence="9">
    <location>
        <position position="136"/>
    </location>
    <ligand>
        <name>Zn(2+)</name>
        <dbReference type="ChEBI" id="CHEBI:29105"/>
    </ligand>
</feature>
<comment type="cofactor">
    <cofactor evidence="9">
        <name>Zn(2+)</name>
        <dbReference type="ChEBI" id="CHEBI:29105"/>
    </cofactor>
    <text evidence="9">Binds 1 zinc ion per subunit.</text>
</comment>
<evidence type="ECO:0000256" key="5">
    <source>
        <dbReference type="ARBA" id="ARBA00022833"/>
    </source>
</evidence>
<dbReference type="GO" id="GO:0008270">
    <property type="term" value="F:zinc ion binding"/>
    <property type="evidence" value="ECO:0007669"/>
    <property type="project" value="TreeGrafter"/>
</dbReference>
<keyword evidence="7" id="KW-0238">DNA-binding</keyword>
<dbReference type="PATRIC" id="fig|1423783.4.peg.664"/>
<evidence type="ECO:0000256" key="8">
    <source>
        <dbReference type="ARBA" id="ARBA00023163"/>
    </source>
</evidence>
<comment type="subcellular location">
    <subcellularLocation>
        <location evidence="1">Cytoplasm</location>
    </subcellularLocation>
</comment>
<dbReference type="InterPro" id="IPR036390">
    <property type="entry name" value="WH_DNA-bd_sf"/>
</dbReference>
<name>A0A0R1U000_9LACO</name>
<dbReference type="SUPFAM" id="SSF46785">
    <property type="entry name" value="Winged helix' DNA-binding domain"/>
    <property type="match status" value="1"/>
</dbReference>
<sequence length="148" mass="16970">MMDSQTTALTRIKDSGLRITKQRRTLIDYLCQQSNHYVPVTAVDAHMRTLYPGMSHDTIYRNLKEFAALDVVETEVQSERSVVKIQCDYQHPHHHHFICTNCHRVQEIQLCPEDFFAQQLPGARITGHNVELYGLCADCAQTQSPADK</sequence>
<dbReference type="EMBL" id="AZFJ01000040">
    <property type="protein sequence ID" value="KRL86679.1"/>
    <property type="molecule type" value="Genomic_DNA"/>
</dbReference>
<dbReference type="GO" id="GO:0000976">
    <property type="term" value="F:transcription cis-regulatory region binding"/>
    <property type="evidence" value="ECO:0007669"/>
    <property type="project" value="TreeGrafter"/>
</dbReference>
<comment type="similarity">
    <text evidence="2">Belongs to the Fur family.</text>
</comment>
<dbReference type="Proteomes" id="UP000051922">
    <property type="component" value="Unassembled WGS sequence"/>
</dbReference>
<dbReference type="PANTHER" id="PTHR33202:SF1">
    <property type="entry name" value="FERRIC UPTAKE REGULATION PROTEIN"/>
    <property type="match status" value="1"/>
</dbReference>
<dbReference type="PANTHER" id="PTHR33202">
    <property type="entry name" value="ZINC UPTAKE REGULATION PROTEIN"/>
    <property type="match status" value="1"/>
</dbReference>
<keyword evidence="8" id="KW-0804">Transcription</keyword>
<dbReference type="InterPro" id="IPR043135">
    <property type="entry name" value="Fur_C"/>
</dbReference>
<dbReference type="GO" id="GO:1900376">
    <property type="term" value="P:regulation of secondary metabolite biosynthetic process"/>
    <property type="evidence" value="ECO:0007669"/>
    <property type="project" value="TreeGrafter"/>
</dbReference>
<proteinExistence type="inferred from homology"/>
<feature type="binding site" evidence="9">
    <location>
        <position position="102"/>
    </location>
    <ligand>
        <name>Zn(2+)</name>
        <dbReference type="ChEBI" id="CHEBI:29105"/>
    </ligand>
</feature>
<keyword evidence="12" id="KW-1185">Reference proteome</keyword>
<evidence type="ECO:0000256" key="3">
    <source>
        <dbReference type="ARBA" id="ARBA00022490"/>
    </source>
</evidence>
<reference evidence="11 12" key="1">
    <citation type="journal article" date="2015" name="Genome Announc.">
        <title>Expanding the biotechnology potential of lactobacilli through comparative genomics of 213 strains and associated genera.</title>
        <authorList>
            <person name="Sun Z."/>
            <person name="Harris H.M."/>
            <person name="McCann A."/>
            <person name="Guo C."/>
            <person name="Argimon S."/>
            <person name="Zhang W."/>
            <person name="Yang X."/>
            <person name="Jeffery I.B."/>
            <person name="Cooney J.C."/>
            <person name="Kagawa T.F."/>
            <person name="Liu W."/>
            <person name="Song Y."/>
            <person name="Salvetti E."/>
            <person name="Wrobel A."/>
            <person name="Rasinkangas P."/>
            <person name="Parkhill J."/>
            <person name="Rea M.C."/>
            <person name="O'Sullivan O."/>
            <person name="Ritari J."/>
            <person name="Douillard F.P."/>
            <person name="Paul Ross R."/>
            <person name="Yang R."/>
            <person name="Briner A.E."/>
            <person name="Felis G.E."/>
            <person name="de Vos W.M."/>
            <person name="Barrangou R."/>
            <person name="Klaenhammer T.R."/>
            <person name="Caufield P.W."/>
            <person name="Cui Y."/>
            <person name="Zhang H."/>
            <person name="O'Toole P.W."/>
        </authorList>
    </citation>
    <scope>NUCLEOTIDE SEQUENCE [LARGE SCALE GENOMIC DNA]</scope>
    <source>
        <strain evidence="11 12">DSM 15945</strain>
    </source>
</reference>
<evidence type="ECO:0000256" key="6">
    <source>
        <dbReference type="ARBA" id="ARBA00023015"/>
    </source>
</evidence>
<keyword evidence="10" id="KW-0408">Iron</keyword>
<evidence type="ECO:0000256" key="10">
    <source>
        <dbReference type="PIRSR" id="PIRSR602481-2"/>
    </source>
</evidence>
<keyword evidence="5 9" id="KW-0862">Zinc</keyword>
<evidence type="ECO:0000313" key="11">
    <source>
        <dbReference type="EMBL" id="KRL86679.1"/>
    </source>
</evidence>
<gene>
    <name evidence="11" type="ORF">FC50_GL000643</name>
</gene>
<evidence type="ECO:0000256" key="2">
    <source>
        <dbReference type="ARBA" id="ARBA00007957"/>
    </source>
</evidence>
<protein>
    <submittedName>
        <fullName evidence="11">Uncharacterized protein</fullName>
    </submittedName>
</protein>
<comment type="caution">
    <text evidence="11">The sequence shown here is derived from an EMBL/GenBank/DDBJ whole genome shotgun (WGS) entry which is preliminary data.</text>
</comment>
<evidence type="ECO:0000256" key="4">
    <source>
        <dbReference type="ARBA" id="ARBA00022491"/>
    </source>
</evidence>
<feature type="binding site" evidence="10">
    <location>
        <position position="93"/>
    </location>
    <ligand>
        <name>Fe cation</name>
        <dbReference type="ChEBI" id="CHEBI:24875"/>
    </ligand>
</feature>
<feature type="binding site" evidence="9">
    <location>
        <position position="99"/>
    </location>
    <ligand>
        <name>Zn(2+)</name>
        <dbReference type="ChEBI" id="CHEBI:29105"/>
    </ligand>
</feature>
<keyword evidence="9" id="KW-0479">Metal-binding</keyword>
<evidence type="ECO:0000313" key="12">
    <source>
        <dbReference type="Proteomes" id="UP000051922"/>
    </source>
</evidence>
<dbReference type="AlphaFoldDB" id="A0A0R1U000"/>
<comment type="cofactor">
    <cofactor evidence="10">
        <name>Mn(2+)</name>
        <dbReference type="ChEBI" id="CHEBI:29035"/>
    </cofactor>
    <cofactor evidence="10">
        <name>Fe(2+)</name>
        <dbReference type="ChEBI" id="CHEBI:29033"/>
    </cofactor>
    <text evidence="10">Binds 1 Mn(2+) or Fe(2+) ion per subunit.</text>
</comment>
<evidence type="ECO:0000256" key="7">
    <source>
        <dbReference type="ARBA" id="ARBA00023125"/>
    </source>
</evidence>
<dbReference type="InterPro" id="IPR036388">
    <property type="entry name" value="WH-like_DNA-bd_sf"/>
</dbReference>
<dbReference type="Gene3D" id="3.30.1490.190">
    <property type="match status" value="1"/>
</dbReference>
<evidence type="ECO:0000256" key="9">
    <source>
        <dbReference type="PIRSR" id="PIRSR602481-1"/>
    </source>
</evidence>
<dbReference type="GO" id="GO:0045892">
    <property type="term" value="P:negative regulation of DNA-templated transcription"/>
    <property type="evidence" value="ECO:0007669"/>
    <property type="project" value="TreeGrafter"/>
</dbReference>
<accession>A0A0R1U000</accession>
<organism evidence="11 12">
    <name type="scientific">Lacticaseibacillus pantheris DSM 15945 = JCM 12539 = NBRC 106106</name>
    <dbReference type="NCBI Taxonomy" id="1423783"/>
    <lineage>
        <taxon>Bacteria</taxon>
        <taxon>Bacillati</taxon>
        <taxon>Bacillota</taxon>
        <taxon>Bacilli</taxon>
        <taxon>Lactobacillales</taxon>
        <taxon>Lactobacillaceae</taxon>
        <taxon>Lacticaseibacillus</taxon>
    </lineage>
</organism>
<dbReference type="CDD" id="cd07153">
    <property type="entry name" value="Fur_like"/>
    <property type="match status" value="1"/>
</dbReference>
<dbReference type="GO" id="GO:0005737">
    <property type="term" value="C:cytoplasm"/>
    <property type="evidence" value="ECO:0007669"/>
    <property type="project" value="UniProtKB-SubCell"/>
</dbReference>
<feature type="binding site" evidence="9">
    <location>
        <position position="139"/>
    </location>
    <ligand>
        <name>Zn(2+)</name>
        <dbReference type="ChEBI" id="CHEBI:29105"/>
    </ligand>
</feature>
<dbReference type="Gene3D" id="1.10.10.10">
    <property type="entry name" value="Winged helix-like DNA-binding domain superfamily/Winged helix DNA-binding domain"/>
    <property type="match status" value="1"/>
</dbReference>
<dbReference type="GO" id="GO:0003700">
    <property type="term" value="F:DNA-binding transcription factor activity"/>
    <property type="evidence" value="ECO:0007669"/>
    <property type="project" value="InterPro"/>
</dbReference>
<feature type="binding site" evidence="10">
    <location>
        <position position="128"/>
    </location>
    <ligand>
        <name>Fe cation</name>
        <dbReference type="ChEBI" id="CHEBI:24875"/>
    </ligand>
</feature>
<dbReference type="STRING" id="1423783.FC50_GL000643"/>